<evidence type="ECO:0000313" key="2">
    <source>
        <dbReference type="Proteomes" id="UP000070433"/>
    </source>
</evidence>
<name>A0A127JV92_9BURK</name>
<dbReference type="OrthoDB" id="8900391at2"/>
<gene>
    <name evidence="1" type="ORF">UC35_14255</name>
</gene>
<proteinExistence type="predicted"/>
<sequence length="306" mass="33091">MDPDRTASLMTPAKLAQVKPRAPVSPSAWLDKMAMDAGHQHVARLGELAEDLRTQSGRRDYRPLAAELAQLAEALPRLDFGLLQARGFMARLSGKSRTAGAEFAAQYDQIDTAAQALAAQVKSLQARHGEQAGLTDRSLLEFEVEFRAIEKIIDQGSRWLQDMRNQLKARESASGDAAARRLIEEDTARCELLVARLKSLRALGTAAQHAQQQAQSAAARRSSLAQMLQRALSGELKEWRKRLAPLADAARTGSAPALSLEGSMDCHRDLQLGVKQAIADCGQAQAQEKALAEALDSLAAQVKPAA</sequence>
<dbReference type="Proteomes" id="UP000070433">
    <property type="component" value="Chromosome"/>
</dbReference>
<keyword evidence="2" id="KW-1185">Reference proteome</keyword>
<reference evidence="1 2" key="1">
    <citation type="journal article" date="2014" name="Int. J. Syst. Evol. Microbiol.">
        <title>Ramlibacter solisilvae sp. nov., isolated from forest soil, and emended description of the genus Ramlibacter.</title>
        <authorList>
            <person name="Lee H.J."/>
            <person name="Lee S.H."/>
            <person name="Lee S.S."/>
            <person name="Lee J.S."/>
            <person name="Kim Y."/>
            <person name="Kim S.C."/>
            <person name="Jeon C.O."/>
        </authorList>
    </citation>
    <scope>NUCLEOTIDE SEQUENCE [LARGE SCALE GENOMIC DNA]</scope>
    <source>
        <strain evidence="1 2">5-10</strain>
    </source>
</reference>
<organism evidence="1 2">
    <name type="scientific">Ramlibacter tataouinensis</name>
    <dbReference type="NCBI Taxonomy" id="94132"/>
    <lineage>
        <taxon>Bacteria</taxon>
        <taxon>Pseudomonadati</taxon>
        <taxon>Pseudomonadota</taxon>
        <taxon>Betaproteobacteria</taxon>
        <taxon>Burkholderiales</taxon>
        <taxon>Comamonadaceae</taxon>
        <taxon>Ramlibacter</taxon>
    </lineage>
</organism>
<evidence type="ECO:0000313" key="1">
    <source>
        <dbReference type="EMBL" id="AMO23825.1"/>
    </source>
</evidence>
<dbReference type="AlphaFoldDB" id="A0A127JV92"/>
<dbReference type="RefSeq" id="WP_061500790.1">
    <property type="nucleotide sequence ID" value="NZ_CP010951.1"/>
</dbReference>
<protein>
    <submittedName>
        <fullName evidence="1">Uncharacterized protein</fullName>
    </submittedName>
</protein>
<dbReference type="EMBL" id="CP010951">
    <property type="protein sequence ID" value="AMO23825.1"/>
    <property type="molecule type" value="Genomic_DNA"/>
</dbReference>
<accession>A0A127JV92</accession>